<feature type="domain" description="AB hydrolase-1" evidence="1">
    <location>
        <begin position="107"/>
        <end position="197"/>
    </location>
</feature>
<sequence>MGSCYCVESSVVGCLLCHAGCSTDKLASSLAFHPPSPPSYALTTAPDGRRRAVFDPANDEYVRLARDWGAALGQCEVDEVQTRRGNTVCVLRLRRGSSDDAYVGRATLIVSHGNALDAALFVPFASHLAHQLDANVSVYDYSGYGRSSGAPRVEDCKADIEAVVRHHVERLGCDPARIVLYGQSIGSGPTCHYAALAGRASRGSHRESGGSGGARCTPACVYKSCDVFKNFDAVGSFECPALVVHGRLDDQVPCSHGMGLHALLV</sequence>
<reference evidence="2 3" key="1">
    <citation type="journal article" date="2009" name="Science">
        <title>Green evolution and dynamic adaptations revealed by genomes of the marine picoeukaryotes Micromonas.</title>
        <authorList>
            <person name="Worden A.Z."/>
            <person name="Lee J.H."/>
            <person name="Mock T."/>
            <person name="Rouze P."/>
            <person name="Simmons M.P."/>
            <person name="Aerts A.L."/>
            <person name="Allen A.E."/>
            <person name="Cuvelier M.L."/>
            <person name="Derelle E."/>
            <person name="Everett M.V."/>
            <person name="Foulon E."/>
            <person name="Grimwood J."/>
            <person name="Gundlach H."/>
            <person name="Henrissat B."/>
            <person name="Napoli C."/>
            <person name="McDonald S.M."/>
            <person name="Parker M.S."/>
            <person name="Rombauts S."/>
            <person name="Salamov A."/>
            <person name="Von Dassow P."/>
            <person name="Badger J.H."/>
            <person name="Coutinho P.M."/>
            <person name="Demir E."/>
            <person name="Dubchak I."/>
            <person name="Gentemann C."/>
            <person name="Eikrem W."/>
            <person name="Gready J.E."/>
            <person name="John U."/>
            <person name="Lanier W."/>
            <person name="Lindquist E.A."/>
            <person name="Lucas S."/>
            <person name="Mayer K.F."/>
            <person name="Moreau H."/>
            <person name="Not F."/>
            <person name="Otillar R."/>
            <person name="Panaud O."/>
            <person name="Pangilinan J."/>
            <person name="Paulsen I."/>
            <person name="Piegu B."/>
            <person name="Poliakov A."/>
            <person name="Robbens S."/>
            <person name="Schmutz J."/>
            <person name="Toulza E."/>
            <person name="Wyss T."/>
            <person name="Zelensky A."/>
            <person name="Zhou K."/>
            <person name="Armbrust E.V."/>
            <person name="Bhattacharya D."/>
            <person name="Goodenough U.W."/>
            <person name="Van de Peer Y."/>
            <person name="Grigoriev I.V."/>
        </authorList>
    </citation>
    <scope>NUCLEOTIDE SEQUENCE [LARGE SCALE GENOMIC DNA]</scope>
    <source>
        <strain evidence="3">RCC299 / NOUM17</strain>
    </source>
</reference>
<dbReference type="EMBL" id="CP001323">
    <property type="protein sequence ID" value="ACO61080.1"/>
    <property type="molecule type" value="Genomic_DNA"/>
</dbReference>
<dbReference type="PANTHER" id="PTHR12277">
    <property type="entry name" value="ALPHA/BETA HYDROLASE DOMAIN-CONTAINING PROTEIN"/>
    <property type="match status" value="1"/>
</dbReference>
<dbReference type="RefSeq" id="XP_002499822.1">
    <property type="nucleotide sequence ID" value="XM_002499776.1"/>
</dbReference>
<evidence type="ECO:0000259" key="1">
    <source>
        <dbReference type="Pfam" id="PF00561"/>
    </source>
</evidence>
<organism evidence="2 3">
    <name type="scientific">Micromonas commoda (strain RCC299 / NOUM17 / CCMP2709)</name>
    <name type="common">Picoplanktonic green alga</name>
    <dbReference type="NCBI Taxonomy" id="296587"/>
    <lineage>
        <taxon>Eukaryota</taxon>
        <taxon>Viridiplantae</taxon>
        <taxon>Chlorophyta</taxon>
        <taxon>Mamiellophyceae</taxon>
        <taxon>Mamiellales</taxon>
        <taxon>Mamiellaceae</taxon>
        <taxon>Micromonas</taxon>
    </lineage>
</organism>
<keyword evidence="3" id="KW-1185">Reference proteome</keyword>
<dbReference type="Pfam" id="PF00561">
    <property type="entry name" value="Abhydrolase_1"/>
    <property type="match status" value="1"/>
</dbReference>
<dbReference type="FunCoup" id="C1DZA3">
    <property type="interactions" value="1568"/>
</dbReference>
<dbReference type="InParanoid" id="C1DZA3"/>
<dbReference type="Gene3D" id="3.40.50.1820">
    <property type="entry name" value="alpha/beta hydrolase"/>
    <property type="match status" value="1"/>
</dbReference>
<evidence type="ECO:0000313" key="2">
    <source>
        <dbReference type="EMBL" id="ACO61080.1"/>
    </source>
</evidence>
<dbReference type="eggNOG" id="KOG1552">
    <property type="taxonomic scope" value="Eukaryota"/>
</dbReference>
<accession>C1DZA3</accession>
<dbReference type="STRING" id="296587.C1DZA3"/>
<dbReference type="AlphaFoldDB" id="C1DZA3"/>
<name>C1DZA3_MICCC</name>
<dbReference type="InterPro" id="IPR000073">
    <property type="entry name" value="AB_hydrolase_1"/>
</dbReference>
<feature type="non-terminal residue" evidence="2">
    <location>
        <position position="265"/>
    </location>
</feature>
<dbReference type="PANTHER" id="PTHR12277:SF81">
    <property type="entry name" value="PROTEIN ABHD13"/>
    <property type="match status" value="1"/>
</dbReference>
<dbReference type="Proteomes" id="UP000002009">
    <property type="component" value="Chromosome 2"/>
</dbReference>
<dbReference type="SUPFAM" id="SSF53474">
    <property type="entry name" value="alpha/beta-Hydrolases"/>
    <property type="match status" value="1"/>
</dbReference>
<gene>
    <name evidence="2" type="ORF">MICPUN_76232</name>
</gene>
<dbReference type="OrthoDB" id="446723at2759"/>
<protein>
    <recommendedName>
        <fullName evidence="1">AB hydrolase-1 domain-containing protein</fullName>
    </recommendedName>
</protein>
<dbReference type="GeneID" id="8241504"/>
<dbReference type="InterPro" id="IPR029058">
    <property type="entry name" value="AB_hydrolase_fold"/>
</dbReference>
<dbReference type="OMA" id="QYGAKDE"/>
<evidence type="ECO:0000313" key="3">
    <source>
        <dbReference type="Proteomes" id="UP000002009"/>
    </source>
</evidence>
<proteinExistence type="predicted"/>
<dbReference type="KEGG" id="mis:MICPUN_76232"/>